<keyword evidence="2" id="KW-0238">DNA-binding</keyword>
<dbReference type="SUPFAM" id="SSF46785">
    <property type="entry name" value="Winged helix' DNA-binding domain"/>
    <property type="match status" value="1"/>
</dbReference>
<reference evidence="5 6" key="1">
    <citation type="submission" date="2019-05" db="EMBL/GenBank/DDBJ databases">
        <title>Nakamurella sp. N5BH11, whole genome shotgun sequence.</title>
        <authorList>
            <person name="Tuo L."/>
        </authorList>
    </citation>
    <scope>NUCLEOTIDE SEQUENCE [LARGE SCALE GENOMIC DNA]</scope>
    <source>
        <strain evidence="5 6">N5BH11</strain>
    </source>
</reference>
<evidence type="ECO:0000256" key="1">
    <source>
        <dbReference type="ARBA" id="ARBA00023015"/>
    </source>
</evidence>
<comment type="caution">
    <text evidence="5">The sequence shown here is derived from an EMBL/GenBank/DDBJ whole genome shotgun (WGS) entry which is preliminary data.</text>
</comment>
<evidence type="ECO:0000313" key="6">
    <source>
        <dbReference type="Proteomes" id="UP000306985"/>
    </source>
</evidence>
<evidence type="ECO:0000313" key="5">
    <source>
        <dbReference type="EMBL" id="TKV61931.1"/>
    </source>
</evidence>
<keyword evidence="1" id="KW-0805">Transcription regulation</keyword>
<dbReference type="InterPro" id="IPR023187">
    <property type="entry name" value="Tscrpt_reg_MarR-type_CS"/>
</dbReference>
<dbReference type="PANTHER" id="PTHR33164">
    <property type="entry name" value="TRANSCRIPTIONAL REGULATOR, MARR FAMILY"/>
    <property type="match status" value="1"/>
</dbReference>
<dbReference type="InterPro" id="IPR000835">
    <property type="entry name" value="HTH_MarR-typ"/>
</dbReference>
<feature type="domain" description="HTH marR-type" evidence="4">
    <location>
        <begin position="26"/>
        <end position="162"/>
    </location>
</feature>
<dbReference type="SMART" id="SM00347">
    <property type="entry name" value="HTH_MARR"/>
    <property type="match status" value="1"/>
</dbReference>
<dbReference type="GO" id="GO:0006950">
    <property type="term" value="P:response to stress"/>
    <property type="evidence" value="ECO:0007669"/>
    <property type="project" value="TreeGrafter"/>
</dbReference>
<dbReference type="PROSITE" id="PS50995">
    <property type="entry name" value="HTH_MARR_2"/>
    <property type="match status" value="1"/>
</dbReference>
<evidence type="ECO:0000256" key="2">
    <source>
        <dbReference type="ARBA" id="ARBA00023125"/>
    </source>
</evidence>
<dbReference type="PROSITE" id="PS01117">
    <property type="entry name" value="HTH_MARR_1"/>
    <property type="match status" value="1"/>
</dbReference>
<dbReference type="Gene3D" id="1.10.10.10">
    <property type="entry name" value="Winged helix-like DNA-binding domain superfamily/Winged helix DNA-binding domain"/>
    <property type="match status" value="1"/>
</dbReference>
<sequence>MSSDVIGAPVDDAATAESPRWLSPTEQSAWRAWLETYRLVVPVLDRQLQVAGGLALSDYEVLVCLSEAPEGRLRMGLVADRTVSTRSAISRSIDRLVARGWVRRERSGEDQRGFYAALTETGVDALAGLAPAHVATVRSTLIDLLDPTELAVLDRIGQKVRRASTGAPGPDRR</sequence>
<organism evidence="5 6">
    <name type="scientific">Nakamurella flava</name>
    <dbReference type="NCBI Taxonomy" id="2576308"/>
    <lineage>
        <taxon>Bacteria</taxon>
        <taxon>Bacillati</taxon>
        <taxon>Actinomycetota</taxon>
        <taxon>Actinomycetes</taxon>
        <taxon>Nakamurellales</taxon>
        <taxon>Nakamurellaceae</taxon>
        <taxon>Nakamurella</taxon>
    </lineage>
</organism>
<proteinExistence type="predicted"/>
<keyword evidence="3" id="KW-0804">Transcription</keyword>
<dbReference type="InterPro" id="IPR036390">
    <property type="entry name" value="WH_DNA-bd_sf"/>
</dbReference>
<evidence type="ECO:0000256" key="3">
    <source>
        <dbReference type="ARBA" id="ARBA00023163"/>
    </source>
</evidence>
<dbReference type="PRINTS" id="PR00598">
    <property type="entry name" value="HTHMARR"/>
</dbReference>
<gene>
    <name evidence="5" type="ORF">FDO65_10490</name>
</gene>
<dbReference type="GO" id="GO:0003677">
    <property type="term" value="F:DNA binding"/>
    <property type="evidence" value="ECO:0007669"/>
    <property type="project" value="UniProtKB-KW"/>
</dbReference>
<accession>A0A4U6QN99</accession>
<dbReference type="InterPro" id="IPR036388">
    <property type="entry name" value="WH-like_DNA-bd_sf"/>
</dbReference>
<dbReference type="RefSeq" id="WP_137449236.1">
    <property type="nucleotide sequence ID" value="NZ_SZZH01000001.1"/>
</dbReference>
<dbReference type="OrthoDB" id="8635520at2"/>
<keyword evidence="6" id="KW-1185">Reference proteome</keyword>
<protein>
    <submittedName>
        <fullName evidence="5">MarR family transcriptional regulator</fullName>
    </submittedName>
</protein>
<dbReference type="AlphaFoldDB" id="A0A4U6QN99"/>
<dbReference type="Proteomes" id="UP000306985">
    <property type="component" value="Unassembled WGS sequence"/>
</dbReference>
<dbReference type="Pfam" id="PF12802">
    <property type="entry name" value="MarR_2"/>
    <property type="match status" value="1"/>
</dbReference>
<dbReference type="EMBL" id="SZZH01000001">
    <property type="protein sequence ID" value="TKV61931.1"/>
    <property type="molecule type" value="Genomic_DNA"/>
</dbReference>
<dbReference type="GO" id="GO:0003700">
    <property type="term" value="F:DNA-binding transcription factor activity"/>
    <property type="evidence" value="ECO:0007669"/>
    <property type="project" value="InterPro"/>
</dbReference>
<name>A0A4U6QN99_9ACTN</name>
<dbReference type="PANTHER" id="PTHR33164:SF99">
    <property type="entry name" value="MARR FAMILY REGULATORY PROTEIN"/>
    <property type="match status" value="1"/>
</dbReference>
<dbReference type="InterPro" id="IPR039422">
    <property type="entry name" value="MarR/SlyA-like"/>
</dbReference>
<evidence type="ECO:0000259" key="4">
    <source>
        <dbReference type="PROSITE" id="PS50995"/>
    </source>
</evidence>